<feature type="transmembrane region" description="Helical" evidence="1">
    <location>
        <begin position="307"/>
        <end position="325"/>
    </location>
</feature>
<evidence type="ECO:0000256" key="1">
    <source>
        <dbReference type="SAM" id="Phobius"/>
    </source>
</evidence>
<name>U3T7S1_9CREN</name>
<dbReference type="STRING" id="1198449.ACAM_0098"/>
<evidence type="ECO:0008006" key="4">
    <source>
        <dbReference type="Google" id="ProtNLM"/>
    </source>
</evidence>
<organism evidence="2 3">
    <name type="scientific">Aeropyrum camini SY1 = JCM 12091</name>
    <dbReference type="NCBI Taxonomy" id="1198449"/>
    <lineage>
        <taxon>Archaea</taxon>
        <taxon>Thermoproteota</taxon>
        <taxon>Thermoprotei</taxon>
        <taxon>Desulfurococcales</taxon>
        <taxon>Desulfurococcaceae</taxon>
        <taxon>Aeropyrum</taxon>
    </lineage>
</organism>
<evidence type="ECO:0000313" key="2">
    <source>
        <dbReference type="EMBL" id="BAN89567.1"/>
    </source>
</evidence>
<keyword evidence="1" id="KW-0812">Transmembrane</keyword>
<gene>
    <name evidence="2" type="ORF">ACAM_0098</name>
</gene>
<dbReference type="AlphaFoldDB" id="U3T7S1"/>
<proteinExistence type="predicted"/>
<dbReference type="EMBL" id="AP012489">
    <property type="protein sequence ID" value="BAN89567.1"/>
    <property type="molecule type" value="Genomic_DNA"/>
</dbReference>
<evidence type="ECO:0000313" key="3">
    <source>
        <dbReference type="Proteomes" id="UP000016887"/>
    </source>
</evidence>
<reference evidence="2 3" key="1">
    <citation type="journal article" date="2013" name="Appl. Environ. Microbiol.">
        <title>Variation of the Virus-Related Elements within Syntenic Genomes of the Hyperthermophilic Archaeon Aeropyrum.</title>
        <authorList>
            <person name="Daifuku T."/>
            <person name="Yoshida T."/>
            <person name="Kitamura T."/>
            <person name="Kawaichi S."/>
            <person name="Inoue T."/>
            <person name="Nomura K."/>
            <person name="Yoshida Y."/>
            <person name="Kuno S."/>
            <person name="Sako Y."/>
        </authorList>
    </citation>
    <scope>NUCLEOTIDE SEQUENCE [LARGE SCALE GENOMIC DNA]</scope>
    <source>
        <strain evidence="2 3">SY1</strain>
    </source>
</reference>
<keyword evidence="3" id="KW-1185">Reference proteome</keyword>
<keyword evidence="1" id="KW-0472">Membrane</keyword>
<dbReference type="eggNOG" id="arCOG01314">
    <property type="taxonomic scope" value="Archaea"/>
</dbReference>
<accession>U3T7S1</accession>
<dbReference type="Proteomes" id="UP000016887">
    <property type="component" value="Chromosome"/>
</dbReference>
<keyword evidence="1" id="KW-1133">Transmembrane helix</keyword>
<dbReference type="KEGG" id="acj:ACAM_0098"/>
<sequence length="333" mass="36042">MLATLVIIIAILGSMEIRPRAIVLSIATPSDAPLPYNDGPLGASEFASSLENMGYKILILPEVDDVARLLSTTMEERIVVMVIGADSMRADVLSRLLKILAKNGENKVSLIYADEQPLIPLDSVEWRILQTSFCGWLYYSLGEVEPAESLIVSSSDGSVSVLTGFASPLVIEKYGGISYASKPPGGEEVFLYAWPSLGEVKGFWYSLGGVCGDEDRLIVIGDSTMFLNNYYSRGEGYRKMASLVMDKAAPEDNATVVFLQELYISERDRVNIAVLLAPSVLLTAAADLYASLEGGIRAFIGETPLKPAFVGSVALFLLAVLPLFIKGRRRQAG</sequence>
<protein>
    <recommendedName>
        <fullName evidence="4">DUF4350 domain-containing protein</fullName>
    </recommendedName>
</protein>